<evidence type="ECO:0000313" key="2">
    <source>
        <dbReference type="EMBL" id="PON51901.1"/>
    </source>
</evidence>
<proteinExistence type="predicted"/>
<dbReference type="Proteomes" id="UP000237105">
    <property type="component" value="Unassembled WGS sequence"/>
</dbReference>
<reference evidence="3" key="1">
    <citation type="submission" date="2016-06" db="EMBL/GenBank/DDBJ databases">
        <title>Parallel loss of symbiosis genes in relatives of nitrogen-fixing non-legume Parasponia.</title>
        <authorList>
            <person name="Van Velzen R."/>
            <person name="Holmer R."/>
            <person name="Bu F."/>
            <person name="Rutten L."/>
            <person name="Van Zeijl A."/>
            <person name="Liu W."/>
            <person name="Santuari L."/>
            <person name="Cao Q."/>
            <person name="Sharma T."/>
            <person name="Shen D."/>
            <person name="Roswanjaya Y."/>
            <person name="Wardhani T."/>
            <person name="Kalhor M.S."/>
            <person name="Jansen J."/>
            <person name="Van den Hoogen J."/>
            <person name="Gungor B."/>
            <person name="Hartog M."/>
            <person name="Hontelez J."/>
            <person name="Verver J."/>
            <person name="Yang W.-C."/>
            <person name="Schijlen E."/>
            <person name="Repin R."/>
            <person name="Schilthuizen M."/>
            <person name="Schranz E."/>
            <person name="Heidstra R."/>
            <person name="Miyata K."/>
            <person name="Fedorova E."/>
            <person name="Kohlen W."/>
            <person name="Bisseling T."/>
            <person name="Smit S."/>
            <person name="Geurts R."/>
        </authorList>
    </citation>
    <scope>NUCLEOTIDE SEQUENCE [LARGE SCALE GENOMIC DNA]</scope>
    <source>
        <strain evidence="3">cv. WU1-14</strain>
    </source>
</reference>
<dbReference type="AlphaFoldDB" id="A0A2P5BSY3"/>
<protein>
    <submittedName>
        <fullName evidence="2">Uncharacterized protein</fullName>
    </submittedName>
</protein>
<feature type="non-terminal residue" evidence="2">
    <location>
        <position position="1"/>
    </location>
</feature>
<keyword evidence="1" id="KW-0175">Coiled coil</keyword>
<evidence type="ECO:0000256" key="1">
    <source>
        <dbReference type="SAM" id="Coils"/>
    </source>
</evidence>
<feature type="coiled-coil region" evidence="1">
    <location>
        <begin position="43"/>
        <end position="91"/>
    </location>
</feature>
<evidence type="ECO:0000313" key="3">
    <source>
        <dbReference type="Proteomes" id="UP000237105"/>
    </source>
</evidence>
<keyword evidence="3" id="KW-1185">Reference proteome</keyword>
<sequence length="197" mass="22368">EELSFRSALVKRSEAALTELKTDFDLYRSLEEARVSSAVAQALSAEGARREELAARLAEAEANKLTHSEAARLAQNELRVKEQELQSAGTEMGLAFIARDRAVEDTKEARKSEVTAKLEAHSLRRRLDRSNEVNRCLFLDHKNLMGAQVEMSRKHCEDLAGINTFLVYLSQRQAKLRLVVLKDRLVDADKLKTRYQR</sequence>
<dbReference type="EMBL" id="JXTB01000227">
    <property type="protein sequence ID" value="PON51901.1"/>
    <property type="molecule type" value="Genomic_DNA"/>
</dbReference>
<organism evidence="2 3">
    <name type="scientific">Parasponia andersonii</name>
    <name type="common">Sponia andersonii</name>
    <dbReference type="NCBI Taxonomy" id="3476"/>
    <lineage>
        <taxon>Eukaryota</taxon>
        <taxon>Viridiplantae</taxon>
        <taxon>Streptophyta</taxon>
        <taxon>Embryophyta</taxon>
        <taxon>Tracheophyta</taxon>
        <taxon>Spermatophyta</taxon>
        <taxon>Magnoliopsida</taxon>
        <taxon>eudicotyledons</taxon>
        <taxon>Gunneridae</taxon>
        <taxon>Pentapetalae</taxon>
        <taxon>rosids</taxon>
        <taxon>fabids</taxon>
        <taxon>Rosales</taxon>
        <taxon>Cannabaceae</taxon>
        <taxon>Parasponia</taxon>
    </lineage>
</organism>
<accession>A0A2P5BSY3</accession>
<gene>
    <name evidence="2" type="ORF">PanWU01x14_213140</name>
</gene>
<comment type="caution">
    <text evidence="2">The sequence shown here is derived from an EMBL/GenBank/DDBJ whole genome shotgun (WGS) entry which is preliminary data.</text>
</comment>
<name>A0A2P5BSY3_PARAD</name>